<sequence length="177" mass="19591">MMNLWLAQAQAPAGPPLQPLPHPDLPQVFLPPAPVPVWVYLLAALLLVALLTLVLWLLLRPRQPSPPAPKKPWSIAMNALKNLLPQAASQPPGQTSAEVSEILRRYFFDRYNIPAPFRTTREIFESTETPPASPRLMKYASLAALWDELSFAPVPSSSQAAQALVEKAIGYLEEDRP</sequence>
<feature type="transmembrane region" description="Helical" evidence="1">
    <location>
        <begin position="37"/>
        <end position="59"/>
    </location>
</feature>
<name>A0A1T4Y901_9BACT</name>
<dbReference type="Proteomes" id="UP000190774">
    <property type="component" value="Unassembled WGS sequence"/>
</dbReference>
<keyword evidence="1" id="KW-1133">Transmembrane helix</keyword>
<dbReference type="Pfam" id="PF14316">
    <property type="entry name" value="DUF4381"/>
    <property type="match status" value="1"/>
</dbReference>
<dbReference type="EMBL" id="FUYE01000008">
    <property type="protein sequence ID" value="SKA98292.1"/>
    <property type="molecule type" value="Genomic_DNA"/>
</dbReference>
<evidence type="ECO:0000256" key="1">
    <source>
        <dbReference type="SAM" id="Phobius"/>
    </source>
</evidence>
<keyword evidence="1" id="KW-0812">Transmembrane</keyword>
<dbReference type="OrthoDB" id="200255at2"/>
<evidence type="ECO:0000313" key="3">
    <source>
        <dbReference type="Proteomes" id="UP000190774"/>
    </source>
</evidence>
<gene>
    <name evidence="2" type="ORF">SAMN02745166_02720</name>
</gene>
<reference evidence="3" key="1">
    <citation type="submission" date="2017-02" db="EMBL/GenBank/DDBJ databases">
        <authorList>
            <person name="Varghese N."/>
            <person name="Submissions S."/>
        </authorList>
    </citation>
    <scope>NUCLEOTIDE SEQUENCE [LARGE SCALE GENOMIC DNA]</scope>
    <source>
        <strain evidence="3">ATCC 700200</strain>
    </source>
</reference>
<organism evidence="2 3">
    <name type="scientific">Prosthecobacter debontii</name>
    <dbReference type="NCBI Taxonomy" id="48467"/>
    <lineage>
        <taxon>Bacteria</taxon>
        <taxon>Pseudomonadati</taxon>
        <taxon>Verrucomicrobiota</taxon>
        <taxon>Verrucomicrobiia</taxon>
        <taxon>Verrucomicrobiales</taxon>
        <taxon>Verrucomicrobiaceae</taxon>
        <taxon>Prosthecobacter</taxon>
    </lineage>
</organism>
<dbReference type="InterPro" id="IPR025489">
    <property type="entry name" value="DUF4381"/>
</dbReference>
<keyword evidence="3" id="KW-1185">Reference proteome</keyword>
<protein>
    <submittedName>
        <fullName evidence="2">Uncharacterized protein</fullName>
    </submittedName>
</protein>
<dbReference type="RefSeq" id="WP_078813904.1">
    <property type="nucleotide sequence ID" value="NZ_FUYE01000008.1"/>
</dbReference>
<dbReference type="STRING" id="48467.SAMN02745166_02720"/>
<accession>A0A1T4Y901</accession>
<dbReference type="AlphaFoldDB" id="A0A1T4Y901"/>
<evidence type="ECO:0000313" key="2">
    <source>
        <dbReference type="EMBL" id="SKA98292.1"/>
    </source>
</evidence>
<keyword evidence="1" id="KW-0472">Membrane</keyword>
<proteinExistence type="predicted"/>